<dbReference type="RefSeq" id="WP_066044570.1">
    <property type="nucleotide sequence ID" value="NZ_AP013042.1"/>
</dbReference>
<dbReference type="STRING" id="1303921.BSEPE_0899"/>
<name>A0A0P0URX3_9GAMM</name>
<proteinExistence type="predicted"/>
<keyword evidence="1" id="KW-0479">Metal-binding</keyword>
<evidence type="ECO:0000256" key="2">
    <source>
        <dbReference type="ARBA" id="ARBA00023004"/>
    </source>
</evidence>
<evidence type="ECO:0000313" key="4">
    <source>
        <dbReference type="EMBL" id="BAS67890.1"/>
    </source>
</evidence>
<feature type="domain" description="Gamma-butyrobetaine hydroxylase-like N-terminal" evidence="3">
    <location>
        <begin position="7"/>
        <end position="90"/>
    </location>
</feature>
<dbReference type="Pfam" id="PF06155">
    <property type="entry name" value="GBBH-like_N"/>
    <property type="match status" value="1"/>
</dbReference>
<evidence type="ECO:0000256" key="1">
    <source>
        <dbReference type="ARBA" id="ARBA00022723"/>
    </source>
</evidence>
<dbReference type="InterPro" id="IPR038492">
    <property type="entry name" value="GBBH-like_N_sf"/>
</dbReference>
<dbReference type="AlphaFoldDB" id="A0A0P0URX3"/>
<dbReference type="InterPro" id="IPR010376">
    <property type="entry name" value="GBBH-like_N"/>
</dbReference>
<dbReference type="PANTHER" id="PTHR35303:SF5">
    <property type="entry name" value="OS02G0197800 PROTEIN"/>
    <property type="match status" value="1"/>
</dbReference>
<dbReference type="Gene3D" id="3.30.2020.30">
    <property type="match status" value="1"/>
</dbReference>
<dbReference type="GO" id="GO:0046872">
    <property type="term" value="F:metal ion binding"/>
    <property type="evidence" value="ECO:0007669"/>
    <property type="project" value="UniProtKB-KW"/>
</dbReference>
<dbReference type="OrthoDB" id="9794178at2"/>
<evidence type="ECO:0000259" key="3">
    <source>
        <dbReference type="Pfam" id="PF06155"/>
    </source>
</evidence>
<dbReference type="Proteomes" id="UP000067399">
    <property type="component" value="Chromosome"/>
</dbReference>
<sequence>MKAPSNITLNKEKTLLTVTFDDTEYPMTAEYLRTHSPSAEVVGHGPGQETLQIGKENVTITRIEPTGNYAIILFFSDGHDSGIYSWEHLYNLAMEHDIRWANYLTRLKDAGHSHSQH</sequence>
<gene>
    <name evidence="4" type="ORF">BSEPE_0899</name>
</gene>
<evidence type="ECO:0000313" key="5">
    <source>
        <dbReference type="Proteomes" id="UP000067399"/>
    </source>
</evidence>
<organism evidence="4 5">
    <name type="scientific">endosymbiont of Bathymodiolus septemdierum str. Myojin knoll</name>
    <dbReference type="NCBI Taxonomy" id="1303921"/>
    <lineage>
        <taxon>Bacteria</taxon>
        <taxon>Pseudomonadati</taxon>
        <taxon>Pseudomonadota</taxon>
        <taxon>Gammaproteobacteria</taxon>
        <taxon>sulfur-oxidizing symbionts</taxon>
    </lineage>
</organism>
<reference evidence="4 5" key="2">
    <citation type="journal article" date="2016" name="ISME J.">
        <title>Heterogeneous composition of key metabolic gene clusters in a vent mussel symbiont population.</title>
        <authorList>
            <person name="Ikuta T."/>
            <person name="Takaki Y."/>
            <person name="Nagai Y."/>
            <person name="Shimamura S."/>
            <person name="Tsuda M."/>
            <person name="Kawagucci S."/>
            <person name="Aoki Y."/>
            <person name="Inoue K."/>
            <person name="Teruya M."/>
            <person name="Satou K."/>
            <person name="Teruya K."/>
            <person name="Shimoji M."/>
            <person name="Tamotsu H."/>
            <person name="Hirano T."/>
            <person name="Maruyama T."/>
            <person name="Yoshida T."/>
        </authorList>
    </citation>
    <scope>NUCLEOTIDE SEQUENCE [LARGE SCALE GENOMIC DNA]</scope>
    <source>
        <strain evidence="4 5">Myojin Knoll</strain>
    </source>
</reference>
<dbReference type="KEGG" id="ebh:BSEPE_0899"/>
<keyword evidence="5" id="KW-1185">Reference proteome</keyword>
<dbReference type="EMBL" id="AP013042">
    <property type="protein sequence ID" value="BAS67890.1"/>
    <property type="molecule type" value="Genomic_DNA"/>
</dbReference>
<protein>
    <recommendedName>
        <fullName evidence="3">Gamma-butyrobetaine hydroxylase-like N-terminal domain-containing protein</fullName>
    </recommendedName>
</protein>
<accession>A0A0P0URX3</accession>
<dbReference type="PANTHER" id="PTHR35303">
    <property type="entry name" value="OS02G0197800 PROTEIN"/>
    <property type="match status" value="1"/>
</dbReference>
<reference evidence="4 5" key="1">
    <citation type="journal article" date="2000" name="Mar. Ecol. Prog. Ser.">
        <title>Phylogenetic characterization of endosymbionts in three hydrothermal vent mussels: influence on host distributions.</title>
        <authorList>
            <person name="Fujiwara Y."/>
            <person name="Takai K."/>
            <person name="Uematsu K."/>
            <person name="Tsuchida S."/>
            <person name="Hunt J.C."/>
            <person name="Hashimoto J."/>
        </authorList>
    </citation>
    <scope>NUCLEOTIDE SEQUENCE [LARGE SCALE GENOMIC DNA]</scope>
    <source>
        <strain evidence="4 5">Myojin Knoll</strain>
    </source>
</reference>
<keyword evidence="2" id="KW-0408">Iron</keyword>